<dbReference type="SUPFAM" id="SSF81383">
    <property type="entry name" value="F-box domain"/>
    <property type="match status" value="1"/>
</dbReference>
<dbReference type="STRING" id="15368.I1HX18"/>
<dbReference type="AlphaFoldDB" id="I1HX18"/>
<dbReference type="KEGG" id="bdi:100841949"/>
<keyword evidence="4" id="KW-1185">Reference proteome</keyword>
<dbReference type="PANTHER" id="PTHR31264:SF22">
    <property type="entry name" value="F-BOX DOMAIN-CONTAINING PROTEIN"/>
    <property type="match status" value="1"/>
</dbReference>
<evidence type="ECO:0000313" key="2">
    <source>
        <dbReference type="EMBL" id="KQJ93243.1"/>
    </source>
</evidence>
<reference evidence="3" key="3">
    <citation type="submission" date="2018-08" db="UniProtKB">
        <authorList>
            <consortium name="EnsemblPlants"/>
        </authorList>
    </citation>
    <scope>IDENTIFICATION</scope>
    <source>
        <strain evidence="3">cv. Bd21</strain>
    </source>
</reference>
<dbReference type="EnsemblPlants" id="KQJ93243">
    <property type="protein sequence ID" value="KQJ93243"/>
    <property type="gene ID" value="BRADI_3g03400v3"/>
</dbReference>
<proteinExistence type="predicted"/>
<dbReference type="OrthoDB" id="655770at2759"/>
<reference evidence="2" key="2">
    <citation type="submission" date="2017-06" db="EMBL/GenBank/DDBJ databases">
        <title>WGS assembly of Brachypodium distachyon.</title>
        <authorList>
            <consortium name="The International Brachypodium Initiative"/>
            <person name="Lucas S."/>
            <person name="Harmon-Smith M."/>
            <person name="Lail K."/>
            <person name="Tice H."/>
            <person name="Grimwood J."/>
            <person name="Bruce D."/>
            <person name="Barry K."/>
            <person name="Shu S."/>
            <person name="Lindquist E."/>
            <person name="Wang M."/>
            <person name="Pitluck S."/>
            <person name="Vogel J.P."/>
            <person name="Garvin D.F."/>
            <person name="Mockler T.C."/>
            <person name="Schmutz J."/>
            <person name="Rokhsar D."/>
            <person name="Bevan M.W."/>
        </authorList>
    </citation>
    <scope>NUCLEOTIDE SEQUENCE</scope>
    <source>
        <strain evidence="2">Bd21</strain>
    </source>
</reference>
<dbReference type="Proteomes" id="UP000008810">
    <property type="component" value="Chromosome 3"/>
</dbReference>
<feature type="domain" description="F-box" evidence="1">
    <location>
        <begin position="20"/>
        <end position="61"/>
    </location>
</feature>
<dbReference type="EMBL" id="CM000882">
    <property type="protein sequence ID" value="KQJ93243.1"/>
    <property type="molecule type" value="Genomic_DNA"/>
</dbReference>
<evidence type="ECO:0000313" key="4">
    <source>
        <dbReference type="Proteomes" id="UP000008810"/>
    </source>
</evidence>
<protein>
    <recommendedName>
        <fullName evidence="1">F-box domain-containing protein</fullName>
    </recommendedName>
</protein>
<dbReference type="OMA" id="QWDDISH"/>
<evidence type="ECO:0000259" key="1">
    <source>
        <dbReference type="SMART" id="SM00256"/>
    </source>
</evidence>
<sequence length="425" mass="47831">MASPAPPIEESRTQPWLPALADEILEEILVRVPTPEALARASAACTSFRSIITARSFLRRYRKLHRPPLLGLLIDTEAGFRPAQAPHPSAPLARALVAAADFDYGSFVPEPNQSWLNPWQARDVRDGRVLLDCTGQFDFGAVFTNLAVCDPLSRRSVLLPPIPGDMSMNVQQDPVVQVQPILAPAGEDEDTTLFKVICTAHYKTKLVAFVFSSVTSQWCIAASTSWSSLGTVKPSRRKCLSRFNYVHGCFYWLSVWRDKLLVLDTCSMEFSTVDTLTGYHSQLINQPGRSRRVSTVIEGTKGALEMCTLVDNYSPTSYYLYQTAQQNNGESSNEWQLKNIIPLPRRCFYGIAGAAEGFLFLRGVREDQWDDISHGVIFEDKDVDFFSLEVKTSELKKMFRKTYTNRPNRVYPYFGYPPLFSEPSL</sequence>
<dbReference type="Pfam" id="PF00646">
    <property type="entry name" value="F-box"/>
    <property type="match status" value="1"/>
</dbReference>
<evidence type="ECO:0000313" key="3">
    <source>
        <dbReference type="EnsemblPlants" id="KQJ93243"/>
    </source>
</evidence>
<dbReference type="InterPro" id="IPR056594">
    <property type="entry name" value="AT5G49610-like_b-prop"/>
</dbReference>
<name>I1HX18_BRADI</name>
<gene>
    <name evidence="3" type="primary">LOC100841949</name>
    <name evidence="2" type="ORF">BRADI_3g03400v3</name>
</gene>
<dbReference type="Gramene" id="KQJ93243">
    <property type="protein sequence ID" value="KQJ93243"/>
    <property type="gene ID" value="BRADI_3g03400v3"/>
</dbReference>
<dbReference type="HOGENOM" id="CLU_030310_0_0_1"/>
<organism evidence="2">
    <name type="scientific">Brachypodium distachyon</name>
    <name type="common">Purple false brome</name>
    <name type="synonym">Trachynia distachya</name>
    <dbReference type="NCBI Taxonomy" id="15368"/>
    <lineage>
        <taxon>Eukaryota</taxon>
        <taxon>Viridiplantae</taxon>
        <taxon>Streptophyta</taxon>
        <taxon>Embryophyta</taxon>
        <taxon>Tracheophyta</taxon>
        <taxon>Spermatophyta</taxon>
        <taxon>Magnoliopsida</taxon>
        <taxon>Liliopsida</taxon>
        <taxon>Poales</taxon>
        <taxon>Poaceae</taxon>
        <taxon>BOP clade</taxon>
        <taxon>Pooideae</taxon>
        <taxon>Stipodae</taxon>
        <taxon>Brachypodieae</taxon>
        <taxon>Brachypodium</taxon>
    </lineage>
</organism>
<dbReference type="PANTHER" id="PTHR31264">
    <property type="entry name" value="OS07G0554500 PROTEIN-RELATED"/>
    <property type="match status" value="1"/>
</dbReference>
<dbReference type="Pfam" id="PF23635">
    <property type="entry name" value="Beta-prop_AT5G49610-like"/>
    <property type="match status" value="1"/>
</dbReference>
<accession>I1HX18</accession>
<dbReference type="SMART" id="SM00256">
    <property type="entry name" value="FBOX"/>
    <property type="match status" value="1"/>
</dbReference>
<dbReference type="GeneID" id="100841949"/>
<dbReference type="RefSeq" id="XP_003570904.1">
    <property type="nucleotide sequence ID" value="XM_003570856.4"/>
</dbReference>
<dbReference type="InterPro" id="IPR001810">
    <property type="entry name" value="F-box_dom"/>
</dbReference>
<dbReference type="InterPro" id="IPR036047">
    <property type="entry name" value="F-box-like_dom_sf"/>
</dbReference>
<dbReference type="eggNOG" id="ENOG502R3XQ">
    <property type="taxonomic scope" value="Eukaryota"/>
</dbReference>
<reference evidence="2 3" key="1">
    <citation type="journal article" date="2010" name="Nature">
        <title>Genome sequencing and analysis of the model grass Brachypodium distachyon.</title>
        <authorList>
            <consortium name="International Brachypodium Initiative"/>
        </authorList>
    </citation>
    <scope>NUCLEOTIDE SEQUENCE [LARGE SCALE GENOMIC DNA]</scope>
    <source>
        <strain evidence="2">Bd21</strain>
        <strain evidence="3">cv. Bd21</strain>
    </source>
</reference>